<feature type="domain" description="STAS" evidence="3">
    <location>
        <begin position="19"/>
        <end position="105"/>
    </location>
</feature>
<protein>
    <recommendedName>
        <fullName evidence="2">Anti-sigma factor antagonist</fullName>
    </recommendedName>
</protein>
<dbReference type="NCBIfam" id="TIGR00377">
    <property type="entry name" value="ant_ant_sig"/>
    <property type="match status" value="1"/>
</dbReference>
<dbReference type="SUPFAM" id="SSF52091">
    <property type="entry name" value="SpoIIaa-like"/>
    <property type="match status" value="1"/>
</dbReference>
<reference evidence="4 5" key="1">
    <citation type="submission" date="2020-08" db="EMBL/GenBank/DDBJ databases">
        <title>Sequencing the genomes of 1000 actinobacteria strains.</title>
        <authorList>
            <person name="Klenk H.-P."/>
        </authorList>
    </citation>
    <scope>NUCLEOTIDE SEQUENCE [LARGE SCALE GENOMIC DNA]</scope>
    <source>
        <strain evidence="4 5">DSM 45084</strain>
    </source>
</reference>
<dbReference type="PROSITE" id="PS50801">
    <property type="entry name" value="STAS"/>
    <property type="match status" value="1"/>
</dbReference>
<gene>
    <name evidence="4" type="ORF">F4559_000783</name>
</gene>
<dbReference type="EMBL" id="JACHJS010000001">
    <property type="protein sequence ID" value="MBB4963424.1"/>
    <property type="molecule type" value="Genomic_DNA"/>
</dbReference>
<evidence type="ECO:0000313" key="4">
    <source>
        <dbReference type="EMBL" id="MBB4963424.1"/>
    </source>
</evidence>
<dbReference type="Pfam" id="PF01740">
    <property type="entry name" value="STAS"/>
    <property type="match status" value="1"/>
</dbReference>
<comment type="similarity">
    <text evidence="1 2">Belongs to the anti-sigma-factor antagonist family.</text>
</comment>
<evidence type="ECO:0000256" key="1">
    <source>
        <dbReference type="ARBA" id="ARBA00009013"/>
    </source>
</evidence>
<dbReference type="InterPro" id="IPR002645">
    <property type="entry name" value="STAS_dom"/>
</dbReference>
<dbReference type="Proteomes" id="UP000542674">
    <property type="component" value="Unassembled WGS sequence"/>
</dbReference>
<dbReference type="InterPro" id="IPR036513">
    <property type="entry name" value="STAS_dom_sf"/>
</dbReference>
<name>A0A7W7WTS2_9PSEU</name>
<organism evidence="4 5">
    <name type="scientific">Saccharothrix violaceirubra</name>
    <dbReference type="NCBI Taxonomy" id="413306"/>
    <lineage>
        <taxon>Bacteria</taxon>
        <taxon>Bacillati</taxon>
        <taxon>Actinomycetota</taxon>
        <taxon>Actinomycetes</taxon>
        <taxon>Pseudonocardiales</taxon>
        <taxon>Pseudonocardiaceae</taxon>
        <taxon>Saccharothrix</taxon>
    </lineage>
</organism>
<evidence type="ECO:0000256" key="2">
    <source>
        <dbReference type="RuleBase" id="RU003749"/>
    </source>
</evidence>
<dbReference type="PANTHER" id="PTHR33495:SF14">
    <property type="entry name" value="ANTI-SIGMA FACTOR ANTAGONIST"/>
    <property type="match status" value="1"/>
</dbReference>
<dbReference type="PANTHER" id="PTHR33495">
    <property type="entry name" value="ANTI-SIGMA FACTOR ANTAGONIST TM_1081-RELATED-RELATED"/>
    <property type="match status" value="1"/>
</dbReference>
<evidence type="ECO:0000313" key="5">
    <source>
        <dbReference type="Proteomes" id="UP000542674"/>
    </source>
</evidence>
<sequence length="105" mass="10645">MTFEAYLGFTGQTATVFASGELGAETAPVLRSLVERAAAGPVARLVLDLTGLSAMSSAGVRVLAFAQQSLPSGVPIIVVGARPEVVEIIRLAGFDQAVSLSPGSS</sequence>
<comment type="caution">
    <text evidence="4">The sequence shown here is derived from an EMBL/GenBank/DDBJ whole genome shotgun (WGS) entry which is preliminary data.</text>
</comment>
<dbReference type="Gene3D" id="3.30.750.24">
    <property type="entry name" value="STAS domain"/>
    <property type="match status" value="1"/>
</dbReference>
<keyword evidence="5" id="KW-1185">Reference proteome</keyword>
<dbReference type="AlphaFoldDB" id="A0A7W7WTS2"/>
<dbReference type="RefSeq" id="WP_184666203.1">
    <property type="nucleotide sequence ID" value="NZ_BAABAI010000036.1"/>
</dbReference>
<proteinExistence type="inferred from homology"/>
<dbReference type="GO" id="GO:0043856">
    <property type="term" value="F:anti-sigma factor antagonist activity"/>
    <property type="evidence" value="ECO:0007669"/>
    <property type="project" value="InterPro"/>
</dbReference>
<accession>A0A7W7WTS2</accession>
<dbReference type="InterPro" id="IPR003658">
    <property type="entry name" value="Anti-sigma_ant"/>
</dbReference>
<dbReference type="CDD" id="cd07043">
    <property type="entry name" value="STAS_anti-anti-sigma_factors"/>
    <property type="match status" value="1"/>
</dbReference>
<evidence type="ECO:0000259" key="3">
    <source>
        <dbReference type="PROSITE" id="PS50801"/>
    </source>
</evidence>